<dbReference type="Proteomes" id="UP000002432">
    <property type="component" value="Chromosome"/>
</dbReference>
<dbReference type="SUPFAM" id="SSF53300">
    <property type="entry name" value="vWA-like"/>
    <property type="match status" value="1"/>
</dbReference>
<dbReference type="Gene3D" id="3.40.50.410">
    <property type="entry name" value="von Willebrand factor, type A domain"/>
    <property type="match status" value="1"/>
</dbReference>
<organism evidence="4 5">
    <name type="scientific">Koribacter versatilis (strain Ellin345)</name>
    <dbReference type="NCBI Taxonomy" id="204669"/>
    <lineage>
        <taxon>Bacteria</taxon>
        <taxon>Pseudomonadati</taxon>
        <taxon>Acidobacteriota</taxon>
        <taxon>Terriglobia</taxon>
        <taxon>Terriglobales</taxon>
        <taxon>Candidatus Korobacteraceae</taxon>
        <taxon>Candidatus Korobacter</taxon>
    </lineage>
</organism>
<dbReference type="InterPro" id="IPR017802">
    <property type="entry name" value="VWFA-rel_acidobac-type"/>
</dbReference>
<feature type="domain" description="VWFA" evidence="3">
    <location>
        <begin position="106"/>
        <end position="332"/>
    </location>
</feature>
<feature type="compositionally biased region" description="Low complexity" evidence="1">
    <location>
        <begin position="43"/>
        <end position="52"/>
    </location>
</feature>
<dbReference type="eggNOG" id="COG2304">
    <property type="taxonomic scope" value="Bacteria"/>
</dbReference>
<keyword evidence="5" id="KW-1185">Reference proteome</keyword>
<evidence type="ECO:0000256" key="2">
    <source>
        <dbReference type="SAM" id="SignalP"/>
    </source>
</evidence>
<dbReference type="EnsemblBacteria" id="ABF42562">
    <property type="protein sequence ID" value="ABF42562"/>
    <property type="gene ID" value="Acid345_3561"/>
</dbReference>
<feature type="signal peptide" evidence="2">
    <location>
        <begin position="1"/>
        <end position="26"/>
    </location>
</feature>
<evidence type="ECO:0000259" key="3">
    <source>
        <dbReference type="PROSITE" id="PS50234"/>
    </source>
</evidence>
<dbReference type="PROSITE" id="PS50234">
    <property type="entry name" value="VWFA"/>
    <property type="match status" value="1"/>
</dbReference>
<gene>
    <name evidence="4" type="ordered locus">Acid345_3561</name>
</gene>
<proteinExistence type="predicted"/>
<feature type="compositionally biased region" description="Pro residues" evidence="1">
    <location>
        <begin position="77"/>
        <end position="86"/>
    </location>
</feature>
<name>Q1IKN8_KORVE</name>
<dbReference type="NCBIfam" id="TIGR03436">
    <property type="entry name" value="acidobact_VWFA"/>
    <property type="match status" value="1"/>
</dbReference>
<evidence type="ECO:0000313" key="5">
    <source>
        <dbReference type="Proteomes" id="UP000002432"/>
    </source>
</evidence>
<reference evidence="4 5" key="1">
    <citation type="journal article" date="2009" name="Appl. Environ. Microbiol.">
        <title>Three genomes from the phylum Acidobacteria provide insight into the lifestyles of these microorganisms in soils.</title>
        <authorList>
            <person name="Ward N.L."/>
            <person name="Challacombe J.F."/>
            <person name="Janssen P.H."/>
            <person name="Henrissat B."/>
            <person name="Coutinho P.M."/>
            <person name="Wu M."/>
            <person name="Xie G."/>
            <person name="Haft D.H."/>
            <person name="Sait M."/>
            <person name="Badger J."/>
            <person name="Barabote R.D."/>
            <person name="Bradley B."/>
            <person name="Brettin T.S."/>
            <person name="Brinkac L.M."/>
            <person name="Bruce D."/>
            <person name="Creasy T."/>
            <person name="Daugherty S.C."/>
            <person name="Davidsen T.M."/>
            <person name="DeBoy R.T."/>
            <person name="Detter J.C."/>
            <person name="Dodson R.J."/>
            <person name="Durkin A.S."/>
            <person name="Ganapathy A."/>
            <person name="Gwinn-Giglio M."/>
            <person name="Han C.S."/>
            <person name="Khouri H."/>
            <person name="Kiss H."/>
            <person name="Kothari S.P."/>
            <person name="Madupu R."/>
            <person name="Nelson K.E."/>
            <person name="Nelson W.C."/>
            <person name="Paulsen I."/>
            <person name="Penn K."/>
            <person name="Ren Q."/>
            <person name="Rosovitz M.J."/>
            <person name="Selengut J.D."/>
            <person name="Shrivastava S."/>
            <person name="Sullivan S.A."/>
            <person name="Tapia R."/>
            <person name="Thompson L.S."/>
            <person name="Watkins K.L."/>
            <person name="Yang Q."/>
            <person name="Yu C."/>
            <person name="Zafar N."/>
            <person name="Zhou L."/>
            <person name="Kuske C.R."/>
        </authorList>
    </citation>
    <scope>NUCLEOTIDE SEQUENCE [LARGE SCALE GENOMIC DNA]</scope>
    <source>
        <strain evidence="4 5">Ellin345</strain>
    </source>
</reference>
<dbReference type="STRING" id="204669.Acid345_3561"/>
<feature type="region of interest" description="Disordered" evidence="1">
    <location>
        <begin position="43"/>
        <end position="94"/>
    </location>
</feature>
<sequence length="399" mass="43938">MTLPYKHLKKWLSSIAQEACAASATAAVIAGLVLPPQVALAQSQSQSGQQQQPEVPEAGGPAGDTGPMAIPKKTEKPVPPPPPRPKTPSSDSPSYSISVDVPLVNIDVSANTKDGGFIPGLKKENFRIYEDGVEQKITNFAQTEAPITAVLLVEFANGSYAFMNDALVASYNFAANLKKDDWVAVTEFDMRTHILVDFTQDKRQIYGALNTLRIPGFSEVNVFDALYDTLDRLDRVEGRKEIVLVSSGRDTFSRINLDQILKKVKATPNVTIFSISTGAAFLIWAEAHGMGSMRELDYLQADNEMNEYAKLTGGQHYKPRFEGEFPDIFKDIAARVRNQYTISYHPVNHKQDGSYRKVKVELVAGDGSGKPLIVKNEKGKELKTVLAYREGYSAKHQVE</sequence>
<dbReference type="EMBL" id="CP000360">
    <property type="protein sequence ID" value="ABF42562.1"/>
    <property type="molecule type" value="Genomic_DNA"/>
</dbReference>
<keyword evidence="2" id="KW-0732">Signal</keyword>
<dbReference type="KEGG" id="aba:Acid345_3561"/>
<dbReference type="OrthoDB" id="105939at2"/>
<dbReference type="AlphaFoldDB" id="Q1IKN8"/>
<dbReference type="HOGENOM" id="CLU_701633_0_0_0"/>
<dbReference type="InterPro" id="IPR036465">
    <property type="entry name" value="vWFA_dom_sf"/>
</dbReference>
<evidence type="ECO:0000256" key="1">
    <source>
        <dbReference type="SAM" id="MobiDB-lite"/>
    </source>
</evidence>
<accession>Q1IKN8</accession>
<dbReference type="InterPro" id="IPR002035">
    <property type="entry name" value="VWF_A"/>
</dbReference>
<evidence type="ECO:0000313" key="4">
    <source>
        <dbReference type="EMBL" id="ABF42562.1"/>
    </source>
</evidence>
<feature type="chain" id="PRO_5004191327" description="VWFA domain-containing protein" evidence="2">
    <location>
        <begin position="27"/>
        <end position="399"/>
    </location>
</feature>
<protein>
    <recommendedName>
        <fullName evidence="3">VWFA domain-containing protein</fullName>
    </recommendedName>
</protein>